<evidence type="ECO:0000313" key="2">
    <source>
        <dbReference type="Proteomes" id="UP001189624"/>
    </source>
</evidence>
<dbReference type="AlphaFoldDB" id="A0AA86SBJ8"/>
<dbReference type="EMBL" id="OY731398">
    <property type="protein sequence ID" value="CAJ1843825.1"/>
    <property type="molecule type" value="Genomic_DNA"/>
</dbReference>
<name>A0AA86SBJ8_9FABA</name>
<dbReference type="Proteomes" id="UP001189624">
    <property type="component" value="Chromosome 1"/>
</dbReference>
<protein>
    <submittedName>
        <fullName evidence="1">Uncharacterized protein</fullName>
    </submittedName>
</protein>
<accession>A0AA86SBJ8</accession>
<organism evidence="1 2">
    <name type="scientific">Sphenostylis stenocarpa</name>
    <dbReference type="NCBI Taxonomy" id="92480"/>
    <lineage>
        <taxon>Eukaryota</taxon>
        <taxon>Viridiplantae</taxon>
        <taxon>Streptophyta</taxon>
        <taxon>Embryophyta</taxon>
        <taxon>Tracheophyta</taxon>
        <taxon>Spermatophyta</taxon>
        <taxon>Magnoliopsida</taxon>
        <taxon>eudicotyledons</taxon>
        <taxon>Gunneridae</taxon>
        <taxon>Pentapetalae</taxon>
        <taxon>rosids</taxon>
        <taxon>fabids</taxon>
        <taxon>Fabales</taxon>
        <taxon>Fabaceae</taxon>
        <taxon>Papilionoideae</taxon>
        <taxon>50 kb inversion clade</taxon>
        <taxon>NPAAA clade</taxon>
        <taxon>indigoferoid/millettioid clade</taxon>
        <taxon>Phaseoleae</taxon>
        <taxon>Sphenostylis</taxon>
    </lineage>
</organism>
<proteinExistence type="predicted"/>
<sequence>MCEGDGKNDIMQAHVLGHKMTEYTEEEKDMVGENRSNVSVQSRCDVRASALTARDIELEQRRIAERRGPNVTQQTEPVSGCCPDDANINIFGCVDRCLHARAVSHLSHSPYPTHPFVSMRASSP</sequence>
<evidence type="ECO:0000313" key="1">
    <source>
        <dbReference type="EMBL" id="CAJ1843825.1"/>
    </source>
</evidence>
<keyword evidence="2" id="KW-1185">Reference proteome</keyword>
<gene>
    <name evidence="1" type="ORF">AYBTSS11_LOCUS1730</name>
</gene>
<reference evidence="1" key="1">
    <citation type="submission" date="2023-10" db="EMBL/GenBank/DDBJ databases">
        <authorList>
            <person name="Domelevo Entfellner J.-B."/>
        </authorList>
    </citation>
    <scope>NUCLEOTIDE SEQUENCE</scope>
</reference>
<dbReference type="Gramene" id="rna-AYBTSS11_LOCUS1730">
    <property type="protein sequence ID" value="CAJ1843825.1"/>
    <property type="gene ID" value="gene-AYBTSS11_LOCUS1730"/>
</dbReference>